<sequence>MKNKDLEDCDMLQQALTVETRLPAKKVLVFAATNMIAGFTFGFLIRSLFDLKKR</sequence>
<protein>
    <submittedName>
        <fullName evidence="2">Uncharacterized protein</fullName>
    </submittedName>
</protein>
<keyword evidence="1" id="KW-0812">Transmembrane</keyword>
<dbReference type="RefSeq" id="WP_002817397.1">
    <property type="nucleotide sequence ID" value="NZ_CP038451.1"/>
</dbReference>
<evidence type="ECO:0000256" key="1">
    <source>
        <dbReference type="SAM" id="Phobius"/>
    </source>
</evidence>
<reference evidence="2 3" key="1">
    <citation type="submission" date="2018-08" db="EMBL/GenBank/DDBJ databases">
        <authorList>
            <person name="Lorentzen P. G. S. M."/>
        </authorList>
    </citation>
    <scope>NUCLEOTIDE SEQUENCE [LARGE SCALE GENOMIC DNA]</scope>
    <source>
        <strain evidence="2 3">CRBO_1381</strain>
    </source>
</reference>
<proteinExistence type="predicted"/>
<keyword evidence="1" id="KW-1133">Transmembrane helix</keyword>
<organism evidence="2 3">
    <name type="scientific">Oenococcus oeni</name>
    <name type="common">Leuconostoc oenos</name>
    <dbReference type="NCBI Taxonomy" id="1247"/>
    <lineage>
        <taxon>Bacteria</taxon>
        <taxon>Bacillati</taxon>
        <taxon>Bacillota</taxon>
        <taxon>Bacilli</taxon>
        <taxon>Lactobacillales</taxon>
        <taxon>Lactobacillaceae</taxon>
        <taxon>Oenococcus</taxon>
    </lineage>
</organism>
<dbReference type="AlphaFoldDB" id="A0AAQ2ZDY0"/>
<name>A0AAQ2ZDY0_OENOE</name>
<keyword evidence="1" id="KW-0472">Membrane</keyword>
<accession>A0AAQ2ZDY0</accession>
<dbReference type="EMBL" id="LR031358">
    <property type="protein sequence ID" value="VDB97754.1"/>
    <property type="molecule type" value="Genomic_DNA"/>
</dbReference>
<evidence type="ECO:0000313" key="2">
    <source>
        <dbReference type="EMBL" id="VDB97754.1"/>
    </source>
</evidence>
<dbReference type="Proteomes" id="UP000294726">
    <property type="component" value="Chromosome"/>
</dbReference>
<feature type="transmembrane region" description="Helical" evidence="1">
    <location>
        <begin position="27"/>
        <end position="49"/>
    </location>
</feature>
<gene>
    <name evidence="2" type="ORF">OENI_0686</name>
</gene>
<evidence type="ECO:0000313" key="3">
    <source>
        <dbReference type="Proteomes" id="UP000294726"/>
    </source>
</evidence>